<sequence length="105" mass="11226">MFGEKIIPTGIPEFDSLLGGGLLDDSTLLIVYGTHSFGWALGVEVFKRLISSGGFGIATNYSFPALLLERYSNTVGYDVFKDGLEGKLAIIDVFGSLNELTSSSP</sequence>
<reference evidence="1 2" key="1">
    <citation type="submission" date="2016-03" db="EMBL/GenBank/DDBJ databases">
        <title>Complete genome sequence of Thermococcus gorgonarius.</title>
        <authorList>
            <person name="Oger P.M."/>
        </authorList>
    </citation>
    <scope>NUCLEOTIDE SEQUENCE [LARGE SCALE GENOMIC DNA]</scope>
    <source>
        <strain evidence="1 2">W-12</strain>
    </source>
</reference>
<gene>
    <name evidence="1" type="ORF">A3K92_09235</name>
</gene>
<evidence type="ECO:0000313" key="1">
    <source>
        <dbReference type="EMBL" id="ASJ01650.1"/>
    </source>
</evidence>
<accession>A0A2Z2M5X0</accession>
<dbReference type="KEGG" id="tgg:A3K92_09235"/>
<dbReference type="Proteomes" id="UP000250134">
    <property type="component" value="Chromosome"/>
</dbReference>
<dbReference type="AlphaFoldDB" id="A0A2Z2M5X0"/>
<proteinExistence type="predicted"/>
<keyword evidence="2" id="KW-1185">Reference proteome</keyword>
<organism evidence="1 2">
    <name type="scientific">Thermococcus gorgonarius</name>
    <dbReference type="NCBI Taxonomy" id="71997"/>
    <lineage>
        <taxon>Archaea</taxon>
        <taxon>Methanobacteriati</taxon>
        <taxon>Methanobacteriota</taxon>
        <taxon>Thermococci</taxon>
        <taxon>Thermococcales</taxon>
        <taxon>Thermococcaceae</taxon>
        <taxon>Thermococcus</taxon>
    </lineage>
</organism>
<dbReference type="EMBL" id="CP014855">
    <property type="protein sequence ID" value="ASJ01650.1"/>
    <property type="molecule type" value="Genomic_DNA"/>
</dbReference>
<dbReference type="Gene3D" id="3.40.50.300">
    <property type="entry name" value="P-loop containing nucleotide triphosphate hydrolases"/>
    <property type="match status" value="1"/>
</dbReference>
<evidence type="ECO:0000313" key="2">
    <source>
        <dbReference type="Proteomes" id="UP000250134"/>
    </source>
</evidence>
<name>A0A2Z2M5X0_THEGO</name>
<dbReference type="InterPro" id="IPR027417">
    <property type="entry name" value="P-loop_NTPase"/>
</dbReference>
<protein>
    <submittedName>
        <fullName evidence="1">Uncharacterized protein</fullName>
    </submittedName>
</protein>